<dbReference type="Proteomes" id="UP000580839">
    <property type="component" value="Unassembled WGS sequence"/>
</dbReference>
<evidence type="ECO:0000259" key="1">
    <source>
        <dbReference type="Pfam" id="PF01927"/>
    </source>
</evidence>
<dbReference type="EMBL" id="JABFRW010000174">
    <property type="protein sequence ID" value="NOT35123.1"/>
    <property type="molecule type" value="Genomic_DNA"/>
</dbReference>
<reference evidence="2 3" key="1">
    <citation type="submission" date="2020-04" db="EMBL/GenBank/DDBJ databases">
        <title>Metagenomic profiling of ammonia- and methane-oxidizing microorganisms in a Dutch drinking water treatment plant.</title>
        <authorList>
            <person name="Poghosyan L."/>
            <person name="Leucker S."/>
        </authorList>
    </citation>
    <scope>NUCLEOTIDE SEQUENCE [LARGE SCALE GENOMIC DNA]</scope>
    <source>
        <strain evidence="2">S-RSF-IL-03</strain>
    </source>
</reference>
<name>A0A849SMU9_UNCEI</name>
<evidence type="ECO:0000313" key="2">
    <source>
        <dbReference type="EMBL" id="NOT35123.1"/>
    </source>
</evidence>
<gene>
    <name evidence="2" type="ORF">HOP12_13325</name>
</gene>
<proteinExistence type="predicted"/>
<accession>A0A849SMU9</accession>
<dbReference type="PANTHER" id="PTHR39081:SF1">
    <property type="entry name" value="MUT7-C RNASE DOMAIN-CONTAINING PROTEIN"/>
    <property type="match status" value="1"/>
</dbReference>
<dbReference type="Pfam" id="PF01927">
    <property type="entry name" value="Mut7-C"/>
    <property type="match status" value="1"/>
</dbReference>
<evidence type="ECO:0000313" key="3">
    <source>
        <dbReference type="Proteomes" id="UP000580839"/>
    </source>
</evidence>
<dbReference type="AlphaFoldDB" id="A0A849SMU9"/>
<comment type="caution">
    <text evidence="2">The sequence shown here is derived from an EMBL/GenBank/DDBJ whole genome shotgun (WGS) entry which is preliminary data.</text>
</comment>
<sequence length="176" mass="19649">MIDPETPPDGPSLARESTAPPRWITDASLDWLARRLRFLGYDIVTVRGARLEELFQVAQREERVVLTLSARHPKRFAAIAVQRVPRGDPAAALRTLVAGRVPSSAPFSRCPSCNTALRRRHPLEASGEVPGRVLRARRSLTFCPVCGRWFWEGSHVTRMRAWLEEALGTPLPPPPS</sequence>
<dbReference type="InterPro" id="IPR002782">
    <property type="entry name" value="Mut7-C_RNAse_dom"/>
</dbReference>
<organism evidence="2 3">
    <name type="scientific">Eiseniibacteriota bacterium</name>
    <dbReference type="NCBI Taxonomy" id="2212470"/>
    <lineage>
        <taxon>Bacteria</taxon>
        <taxon>Candidatus Eiseniibacteriota</taxon>
    </lineage>
</organism>
<feature type="domain" description="Mut7-C RNAse" evidence="1">
    <location>
        <begin position="21"/>
        <end position="161"/>
    </location>
</feature>
<dbReference type="PANTHER" id="PTHR39081">
    <property type="entry name" value="MUT7-C DOMAIN-CONTAINING PROTEIN"/>
    <property type="match status" value="1"/>
</dbReference>
<protein>
    <recommendedName>
        <fullName evidence="1">Mut7-C RNAse domain-containing protein</fullName>
    </recommendedName>
</protein>